<name>A0A7C3IK53_9SPIR</name>
<proteinExistence type="predicted"/>
<dbReference type="Gene3D" id="2.50.20.10">
    <property type="entry name" value="Lipoprotein localisation LolA/LolB/LppX"/>
    <property type="match status" value="1"/>
</dbReference>
<dbReference type="AlphaFoldDB" id="A0A7C3IK53"/>
<comment type="caution">
    <text evidence="2">The sequence shown here is derived from an EMBL/GenBank/DDBJ whole genome shotgun (WGS) entry which is preliminary data.</text>
</comment>
<sequence>MMKGRLLSMALISALITVGPALTLFGQDINLDALLERNENQIRPTATEGDMKMIIVNKAGQERVREIKAYSKTEADDTTKQSLIFLSPADVRDTRFLTIDYKDPAKDDEQYIYIPALRKVRTIGTSGGESKTGAFLGSDFTFADIGALDRKDFSVKLLGSDTMDGIKYAKVEYTAKSPQVIKNYGYSKIVRWINLENATTKQSEYYDASGKLVKRLVIQNQRLVDGKYWQFDTMEMQNLETGGKTIWQFVKTTILPTIDDKYFTVRFIERGR</sequence>
<dbReference type="Pfam" id="PF17131">
    <property type="entry name" value="LolA_like"/>
    <property type="match status" value="1"/>
</dbReference>
<dbReference type="EMBL" id="DSVL01000224">
    <property type="protein sequence ID" value="HFH29305.1"/>
    <property type="molecule type" value="Genomic_DNA"/>
</dbReference>
<feature type="domain" description="Uncharacterized protein TP-0789" evidence="1">
    <location>
        <begin position="78"/>
        <end position="270"/>
    </location>
</feature>
<accession>A0A7C3IK53</accession>
<gene>
    <name evidence="2" type="ORF">ENS59_07310</name>
</gene>
<protein>
    <submittedName>
        <fullName evidence="2">Outer membrane lipoprotein-sorting protein</fullName>
    </submittedName>
</protein>
<dbReference type="InterPro" id="IPR033399">
    <property type="entry name" value="TP_0789-like"/>
</dbReference>
<reference evidence="2" key="1">
    <citation type="journal article" date="2020" name="mSystems">
        <title>Genome- and Community-Level Interaction Insights into Carbon Utilization and Element Cycling Functions of Hydrothermarchaeota in Hydrothermal Sediment.</title>
        <authorList>
            <person name="Zhou Z."/>
            <person name="Liu Y."/>
            <person name="Xu W."/>
            <person name="Pan J."/>
            <person name="Luo Z.H."/>
            <person name="Li M."/>
        </authorList>
    </citation>
    <scope>NUCLEOTIDE SEQUENCE [LARGE SCALE GENOMIC DNA]</scope>
    <source>
        <strain evidence="2">SpSt-503</strain>
    </source>
</reference>
<dbReference type="CDD" id="cd16329">
    <property type="entry name" value="LolA_like"/>
    <property type="match status" value="1"/>
</dbReference>
<evidence type="ECO:0000313" key="2">
    <source>
        <dbReference type="EMBL" id="HFH29305.1"/>
    </source>
</evidence>
<keyword evidence="2" id="KW-0449">Lipoprotein</keyword>
<organism evidence="2">
    <name type="scientific">Gracilinema caldarium</name>
    <dbReference type="NCBI Taxonomy" id="215591"/>
    <lineage>
        <taxon>Bacteria</taxon>
        <taxon>Pseudomonadati</taxon>
        <taxon>Spirochaetota</taxon>
        <taxon>Spirochaetia</taxon>
        <taxon>Spirochaetales</taxon>
        <taxon>Breznakiellaceae</taxon>
        <taxon>Gracilinema</taxon>
    </lineage>
</organism>
<evidence type="ECO:0000259" key="1">
    <source>
        <dbReference type="Pfam" id="PF17131"/>
    </source>
</evidence>